<evidence type="ECO:0000313" key="3">
    <source>
        <dbReference type="Proteomes" id="UP000593570"/>
    </source>
</evidence>
<accession>A0A8H6H5P0</accession>
<dbReference type="AlphaFoldDB" id="A0A8H6H5P0"/>
<name>A0A8H6H5P0_FUSOX</name>
<gene>
    <name evidence="2" type="ORF">HZS61_001017</name>
</gene>
<dbReference type="Proteomes" id="UP000593570">
    <property type="component" value="Unassembled WGS sequence"/>
</dbReference>
<feature type="transmembrane region" description="Helical" evidence="1">
    <location>
        <begin position="21"/>
        <end position="38"/>
    </location>
</feature>
<keyword evidence="1" id="KW-1133">Transmembrane helix</keyword>
<sequence>MYSLARAHDAKALSILRDHELGFLLVLFVHLLLAIQWTRLPVERVISCYKLKRYLNKEFLLLHIHPFRDELFF</sequence>
<keyword evidence="1" id="KW-0472">Membrane</keyword>
<evidence type="ECO:0000313" key="2">
    <source>
        <dbReference type="EMBL" id="KAF6529705.1"/>
    </source>
</evidence>
<keyword evidence="1" id="KW-0812">Transmembrane</keyword>
<organism evidence="2 3">
    <name type="scientific">Fusarium oxysporum f. sp. conglutinans</name>
    <dbReference type="NCBI Taxonomy" id="100902"/>
    <lineage>
        <taxon>Eukaryota</taxon>
        <taxon>Fungi</taxon>
        <taxon>Dikarya</taxon>
        <taxon>Ascomycota</taxon>
        <taxon>Pezizomycotina</taxon>
        <taxon>Sordariomycetes</taxon>
        <taxon>Hypocreomycetidae</taxon>
        <taxon>Hypocreales</taxon>
        <taxon>Nectriaceae</taxon>
        <taxon>Fusarium</taxon>
        <taxon>Fusarium oxysporum species complex</taxon>
    </lineage>
</organism>
<proteinExistence type="predicted"/>
<comment type="caution">
    <text evidence="2">The sequence shown here is derived from an EMBL/GenBank/DDBJ whole genome shotgun (WGS) entry which is preliminary data.</text>
</comment>
<evidence type="ECO:0000256" key="1">
    <source>
        <dbReference type="SAM" id="Phobius"/>
    </source>
</evidence>
<protein>
    <submittedName>
        <fullName evidence="2">Uncharacterized protein</fullName>
    </submittedName>
</protein>
<reference evidence="2 3" key="1">
    <citation type="journal article" date="2020" name="bioRxiv">
        <title>A chromosome-scale genome assembly for the Fusarium oxysporum strain Fo5176 to establish a model Arabidopsis-fungal pathosystem.</title>
        <authorList>
            <person name="Fokkens L."/>
            <person name="Guo L."/>
            <person name="Dora S."/>
            <person name="Wang B."/>
            <person name="Ye K."/>
            <person name="Sanchez-Rodriguez C."/>
            <person name="Croll D."/>
        </authorList>
    </citation>
    <scope>NUCLEOTIDE SEQUENCE [LARGE SCALE GENOMIC DNA]</scope>
    <source>
        <strain evidence="2 3">Fo5176</strain>
    </source>
</reference>
<dbReference type="EMBL" id="JACDXP010000001">
    <property type="protein sequence ID" value="KAF6529705.1"/>
    <property type="molecule type" value="Genomic_DNA"/>
</dbReference>